<protein>
    <submittedName>
        <fullName evidence="1">Uncharacterized protein</fullName>
    </submittedName>
</protein>
<evidence type="ECO:0000313" key="2">
    <source>
        <dbReference type="Proteomes" id="UP000053676"/>
    </source>
</evidence>
<keyword evidence="2" id="KW-1185">Reference proteome</keyword>
<reference evidence="2" key="1">
    <citation type="journal article" date="2014" name="Nat. Genet.">
        <title>Genome of the human hookworm Necator americanus.</title>
        <authorList>
            <person name="Tang Y.T."/>
            <person name="Gao X."/>
            <person name="Rosa B.A."/>
            <person name="Abubucker S."/>
            <person name="Hallsworth-Pepin K."/>
            <person name="Martin J."/>
            <person name="Tyagi R."/>
            <person name="Heizer E."/>
            <person name="Zhang X."/>
            <person name="Bhonagiri-Palsikar V."/>
            <person name="Minx P."/>
            <person name="Warren W.C."/>
            <person name="Wang Q."/>
            <person name="Zhan B."/>
            <person name="Hotez P.J."/>
            <person name="Sternberg P.W."/>
            <person name="Dougall A."/>
            <person name="Gaze S.T."/>
            <person name="Mulvenna J."/>
            <person name="Sotillo J."/>
            <person name="Ranganathan S."/>
            <person name="Rabelo E.M."/>
            <person name="Wilson R.K."/>
            <person name="Felgner P.L."/>
            <person name="Bethony J."/>
            <person name="Hawdon J.M."/>
            <person name="Gasser R.B."/>
            <person name="Loukas A."/>
            <person name="Mitreva M."/>
        </authorList>
    </citation>
    <scope>NUCLEOTIDE SEQUENCE [LARGE SCALE GENOMIC DNA]</scope>
</reference>
<evidence type="ECO:0000313" key="1">
    <source>
        <dbReference type="EMBL" id="ETN77098.1"/>
    </source>
</evidence>
<dbReference type="Proteomes" id="UP000053676">
    <property type="component" value="Unassembled WGS sequence"/>
</dbReference>
<sequence>MVEVCMTFRSIPLLDRRRRHRTSRTFALLGHHSVEPFAKEQREAPLLPDLCHQYSEQLTITGTCSSP</sequence>
<dbReference type="EMBL" id="KI660193">
    <property type="protein sequence ID" value="ETN77098.1"/>
    <property type="molecule type" value="Genomic_DNA"/>
</dbReference>
<accession>W2T5A5</accession>
<proteinExistence type="predicted"/>
<organism evidence="1 2">
    <name type="scientific">Necator americanus</name>
    <name type="common">Human hookworm</name>
    <dbReference type="NCBI Taxonomy" id="51031"/>
    <lineage>
        <taxon>Eukaryota</taxon>
        <taxon>Metazoa</taxon>
        <taxon>Ecdysozoa</taxon>
        <taxon>Nematoda</taxon>
        <taxon>Chromadorea</taxon>
        <taxon>Rhabditida</taxon>
        <taxon>Rhabditina</taxon>
        <taxon>Rhabditomorpha</taxon>
        <taxon>Strongyloidea</taxon>
        <taxon>Ancylostomatidae</taxon>
        <taxon>Bunostominae</taxon>
        <taxon>Necator</taxon>
    </lineage>
</organism>
<gene>
    <name evidence="1" type="ORF">NECAME_11280</name>
</gene>
<dbReference type="AlphaFoldDB" id="W2T5A5"/>
<name>W2T5A5_NECAM</name>
<dbReference type="KEGG" id="nai:NECAME_11280"/>